<feature type="signal peptide" evidence="2">
    <location>
        <begin position="1"/>
        <end position="19"/>
    </location>
</feature>
<dbReference type="AlphaFoldDB" id="A0A068S7V1"/>
<dbReference type="VEuPathDB" id="FungiDB:LCOR_09237.1"/>
<dbReference type="GO" id="GO:0005783">
    <property type="term" value="C:endoplasmic reticulum"/>
    <property type="evidence" value="ECO:0007669"/>
    <property type="project" value="TreeGrafter"/>
</dbReference>
<dbReference type="Pfam" id="PF12955">
    <property type="entry name" value="Vps3844_C"/>
    <property type="match status" value="1"/>
</dbReference>
<dbReference type="PANTHER" id="PTHR36853:SF1">
    <property type="entry name" value="DUF3844 DOMAIN-CONTAINING PROTEIN"/>
    <property type="match status" value="1"/>
</dbReference>
<dbReference type="PANTHER" id="PTHR36853">
    <property type="entry name" value="EXPRESSED PROTEIN"/>
    <property type="match status" value="1"/>
</dbReference>
<dbReference type="OrthoDB" id="5583277at2759"/>
<dbReference type="InterPro" id="IPR053065">
    <property type="entry name" value="Archenteron_Induction-Rel"/>
</dbReference>
<reference evidence="4" key="1">
    <citation type="submission" date="2013-08" db="EMBL/GenBank/DDBJ databases">
        <title>Gene expansion shapes genome architecture in the human pathogen Lichtheimia corymbifera: an evolutionary genomics analysis in the ancient terrestrial Mucorales (Mucoromycotina).</title>
        <authorList>
            <person name="Schwartze V.U."/>
            <person name="Winter S."/>
            <person name="Shelest E."/>
            <person name="Marcet-Houben M."/>
            <person name="Horn F."/>
            <person name="Wehner S."/>
            <person name="Hoffmann K."/>
            <person name="Riege K."/>
            <person name="Sammeth M."/>
            <person name="Nowrousian M."/>
            <person name="Valiante V."/>
            <person name="Linde J."/>
            <person name="Jacobsen I.D."/>
            <person name="Marz M."/>
            <person name="Brakhage A.A."/>
            <person name="Gabaldon T."/>
            <person name="Bocker S."/>
            <person name="Voigt K."/>
        </authorList>
    </citation>
    <scope>NUCLEOTIDE SEQUENCE [LARGE SCALE GENOMIC DNA]</scope>
    <source>
        <strain evidence="4">FSU 9682</strain>
    </source>
</reference>
<keyword evidence="5" id="KW-1185">Reference proteome</keyword>
<keyword evidence="1" id="KW-0812">Transmembrane</keyword>
<evidence type="ECO:0000313" key="5">
    <source>
        <dbReference type="Proteomes" id="UP000027586"/>
    </source>
</evidence>
<proteinExistence type="predicted"/>
<dbReference type="InterPro" id="IPR024382">
    <property type="entry name" value="Vps3844_C"/>
</dbReference>
<evidence type="ECO:0000256" key="1">
    <source>
        <dbReference type="SAM" id="Phobius"/>
    </source>
</evidence>
<feature type="chain" id="PRO_5001655592" description="Vacuolar sorting protein Vps3844 C-terminal domain-containing protein" evidence="2">
    <location>
        <begin position="20"/>
        <end position="380"/>
    </location>
</feature>
<gene>
    <name evidence="4" type="ORF">LCOR_09237.1</name>
</gene>
<dbReference type="EMBL" id="CBTN010000056">
    <property type="protein sequence ID" value="CDH58374.1"/>
    <property type="molecule type" value="Genomic_DNA"/>
</dbReference>
<dbReference type="STRING" id="1263082.A0A068S7V1"/>
<feature type="transmembrane region" description="Helical" evidence="1">
    <location>
        <begin position="339"/>
        <end position="359"/>
    </location>
</feature>
<dbReference type="Proteomes" id="UP000027586">
    <property type="component" value="Unassembled WGS sequence"/>
</dbReference>
<evidence type="ECO:0000259" key="3">
    <source>
        <dbReference type="Pfam" id="PF12955"/>
    </source>
</evidence>
<organism evidence="4 5">
    <name type="scientific">Lichtheimia corymbifera JMRC:FSU:9682</name>
    <dbReference type="NCBI Taxonomy" id="1263082"/>
    <lineage>
        <taxon>Eukaryota</taxon>
        <taxon>Fungi</taxon>
        <taxon>Fungi incertae sedis</taxon>
        <taxon>Mucoromycota</taxon>
        <taxon>Mucoromycotina</taxon>
        <taxon>Mucoromycetes</taxon>
        <taxon>Mucorales</taxon>
        <taxon>Lichtheimiaceae</taxon>
        <taxon>Lichtheimia</taxon>
    </lineage>
</organism>
<comment type="caution">
    <text evidence="4">The sequence shown here is derived from an EMBL/GenBank/DDBJ whole genome shotgun (WGS) entry which is preliminary data.</text>
</comment>
<evidence type="ECO:0000313" key="4">
    <source>
        <dbReference type="EMBL" id="CDH58374.1"/>
    </source>
</evidence>
<keyword evidence="1" id="KW-1133">Transmembrane helix</keyword>
<keyword evidence="2" id="KW-0732">Signal</keyword>
<evidence type="ECO:0000256" key="2">
    <source>
        <dbReference type="SAM" id="SignalP"/>
    </source>
</evidence>
<sequence length="380" mass="41802">MKTSGIVFSLLAASATVMARSTVYMVTSDDASAMDTSNNVEKPTIPLDAFSMVLSHMTDTADCHPIHHMQQAYKQETIAGAKAVWNNRAAWWSHAQDDVFERKLDNGLFLVVSGVDASEDTFPMDPSFYVSDNVAEDYMVLADDTAQALQKNGQSVSVRSNMGLFDTEVTDDTGVFDLSQEADRTFLKEVDAVKNAVKDTANFVAVKMEGLQLLEKAYGTQSSQYQEARRVVDDLIQETVIPDFQELHPNERNLITVIFTPTRYTHHFGKRGVPETLQESDTCYVTEDACLNGTSSCSGRGQCVPDDKSANECYVCKCQSSSYLGDACQVEDAVGDFQLLFWTGVTLIVLTAGALLFVYKDCDVDNGGIMMVPQVPPKQD</sequence>
<keyword evidence="1" id="KW-0472">Membrane</keyword>
<protein>
    <recommendedName>
        <fullName evidence="3">Vacuolar sorting protein Vps3844 C-terminal domain-containing protein</fullName>
    </recommendedName>
</protein>
<name>A0A068S7V1_9FUNG</name>
<feature type="domain" description="Vacuolar sorting protein Vps3844 C-terminal" evidence="3">
    <location>
        <begin position="283"/>
        <end position="359"/>
    </location>
</feature>
<accession>A0A068S7V1</accession>